<organism evidence="1 2">
    <name type="scientific">Belliella marina</name>
    <dbReference type="NCBI Taxonomy" id="1644146"/>
    <lineage>
        <taxon>Bacteria</taxon>
        <taxon>Pseudomonadati</taxon>
        <taxon>Bacteroidota</taxon>
        <taxon>Cytophagia</taxon>
        <taxon>Cytophagales</taxon>
        <taxon>Cyclobacteriaceae</taxon>
        <taxon>Belliella</taxon>
    </lineage>
</organism>
<dbReference type="RefSeq" id="WP_376883840.1">
    <property type="nucleotide sequence ID" value="NZ_JBHUHR010000015.1"/>
</dbReference>
<name>A0ABW4VML4_9BACT</name>
<dbReference type="EMBL" id="JBHUHR010000015">
    <property type="protein sequence ID" value="MFD2034020.1"/>
    <property type="molecule type" value="Genomic_DNA"/>
</dbReference>
<keyword evidence="2" id="KW-1185">Reference proteome</keyword>
<gene>
    <name evidence="1" type="ORF">ACFSKL_04415</name>
</gene>
<dbReference type="Proteomes" id="UP001597361">
    <property type="component" value="Unassembled WGS sequence"/>
</dbReference>
<evidence type="ECO:0000313" key="1">
    <source>
        <dbReference type="EMBL" id="MFD2034020.1"/>
    </source>
</evidence>
<protein>
    <submittedName>
        <fullName evidence="1">Uncharacterized protein</fullName>
    </submittedName>
</protein>
<evidence type="ECO:0000313" key="2">
    <source>
        <dbReference type="Proteomes" id="UP001597361"/>
    </source>
</evidence>
<accession>A0ABW4VML4</accession>
<proteinExistence type="predicted"/>
<sequence>MPLDKIKYTDKKHILIVGKSEKERKDYVDDIIATTDKVVYRFERNLNDFDEYIEQVRNLFPFIPYNWNEQNPKKWTLNQIWDFHLDWTDDTFNILIILEEFDKIEDNWKTEIIRDYFTTTYDQEKARKSHLNFQLILTLPEENQLIKNVVSEFGKDVNEKRSEEQIIHGKLEVINLESE</sequence>
<comment type="caution">
    <text evidence="1">The sequence shown here is derived from an EMBL/GenBank/DDBJ whole genome shotgun (WGS) entry which is preliminary data.</text>
</comment>
<reference evidence="2" key="1">
    <citation type="journal article" date="2019" name="Int. J. Syst. Evol. Microbiol.">
        <title>The Global Catalogue of Microorganisms (GCM) 10K type strain sequencing project: providing services to taxonomists for standard genome sequencing and annotation.</title>
        <authorList>
            <consortium name="The Broad Institute Genomics Platform"/>
            <consortium name="The Broad Institute Genome Sequencing Center for Infectious Disease"/>
            <person name="Wu L."/>
            <person name="Ma J."/>
        </authorList>
    </citation>
    <scope>NUCLEOTIDE SEQUENCE [LARGE SCALE GENOMIC DNA]</scope>
    <source>
        <strain evidence="2">CGMCC 1.15180</strain>
    </source>
</reference>